<dbReference type="EMBL" id="JBHSQW010000001">
    <property type="protein sequence ID" value="MFC5992818.1"/>
    <property type="molecule type" value="Genomic_DNA"/>
</dbReference>
<keyword evidence="2" id="KW-0472">Membrane</keyword>
<feature type="chain" id="PRO_5046792778" evidence="3">
    <location>
        <begin position="32"/>
        <end position="252"/>
    </location>
</feature>
<protein>
    <submittedName>
        <fullName evidence="5">DUF4142 domain-containing protein</fullName>
    </submittedName>
</protein>
<feature type="compositionally biased region" description="Pro residues" evidence="1">
    <location>
        <begin position="34"/>
        <end position="43"/>
    </location>
</feature>
<evidence type="ECO:0000256" key="2">
    <source>
        <dbReference type="SAM" id="Phobius"/>
    </source>
</evidence>
<dbReference type="Proteomes" id="UP001596302">
    <property type="component" value="Unassembled WGS sequence"/>
</dbReference>
<feature type="region of interest" description="Disordered" evidence="1">
    <location>
        <begin position="26"/>
        <end position="67"/>
    </location>
</feature>
<reference evidence="6" key="1">
    <citation type="journal article" date="2019" name="Int. J. Syst. Evol. Microbiol.">
        <title>The Global Catalogue of Microorganisms (GCM) 10K type strain sequencing project: providing services to taxonomists for standard genome sequencing and annotation.</title>
        <authorList>
            <consortium name="The Broad Institute Genomics Platform"/>
            <consortium name="The Broad Institute Genome Sequencing Center for Infectious Disease"/>
            <person name="Wu L."/>
            <person name="Ma J."/>
        </authorList>
    </citation>
    <scope>NUCLEOTIDE SEQUENCE [LARGE SCALE GENOMIC DNA]</scope>
    <source>
        <strain evidence="6">CCM 8391</strain>
    </source>
</reference>
<sequence length="252" mass="25030">MNILRSRLAVGTGLAALALVGVASCTSPSQQAPGPAPGTPPASAPATAPGAGQATAPGAGQATDAQRAALGQAHQGALALVALGGLGAQQGIGEQVRTLGPQLQEQGQNLDQQVRAAATAQGVVLGDQLSAQQQSMLTDLQARTGQSFDQAWLRAVLDMQQQARDAANAVLNDPNATPEAKASAQRTLAQLDALLAQLRQAADAAGAATPGAVDAGTGGQAATRSAPIGALSLIGLGVVLLGGAGWWWRRRA</sequence>
<evidence type="ECO:0000313" key="5">
    <source>
        <dbReference type="EMBL" id="MFC5992818.1"/>
    </source>
</evidence>
<evidence type="ECO:0000256" key="3">
    <source>
        <dbReference type="SAM" id="SignalP"/>
    </source>
</evidence>
<evidence type="ECO:0000313" key="6">
    <source>
        <dbReference type="Proteomes" id="UP001596302"/>
    </source>
</evidence>
<comment type="caution">
    <text evidence="5">The sequence shown here is derived from an EMBL/GenBank/DDBJ whole genome shotgun (WGS) entry which is preliminary data.</text>
</comment>
<feature type="domain" description="DUF4142" evidence="4">
    <location>
        <begin position="66"/>
        <end position="200"/>
    </location>
</feature>
<proteinExistence type="predicted"/>
<gene>
    <name evidence="5" type="ORF">ACFQE5_01175</name>
</gene>
<keyword evidence="2" id="KW-1133">Transmembrane helix</keyword>
<keyword evidence="3" id="KW-0732">Signal</keyword>
<evidence type="ECO:0000259" key="4">
    <source>
        <dbReference type="Pfam" id="PF13628"/>
    </source>
</evidence>
<dbReference type="Pfam" id="PF13628">
    <property type="entry name" value="DUF4142"/>
    <property type="match status" value="1"/>
</dbReference>
<keyword evidence="6" id="KW-1185">Reference proteome</keyword>
<keyword evidence="2" id="KW-0812">Transmembrane</keyword>
<dbReference type="InterPro" id="IPR025419">
    <property type="entry name" value="DUF4142"/>
</dbReference>
<evidence type="ECO:0000256" key="1">
    <source>
        <dbReference type="SAM" id="MobiDB-lite"/>
    </source>
</evidence>
<dbReference type="RefSeq" id="WP_379581728.1">
    <property type="nucleotide sequence ID" value="NZ_JBHSQW010000001.1"/>
</dbReference>
<feature type="signal peptide" evidence="3">
    <location>
        <begin position="1"/>
        <end position="31"/>
    </location>
</feature>
<feature type="transmembrane region" description="Helical" evidence="2">
    <location>
        <begin position="228"/>
        <end position="248"/>
    </location>
</feature>
<dbReference type="PROSITE" id="PS51257">
    <property type="entry name" value="PROKAR_LIPOPROTEIN"/>
    <property type="match status" value="1"/>
</dbReference>
<name>A0ABW1IWG4_9PSEU</name>
<organism evidence="5 6">
    <name type="scientific">Pseudonocardia hispaniensis</name>
    <dbReference type="NCBI Taxonomy" id="904933"/>
    <lineage>
        <taxon>Bacteria</taxon>
        <taxon>Bacillati</taxon>
        <taxon>Actinomycetota</taxon>
        <taxon>Actinomycetes</taxon>
        <taxon>Pseudonocardiales</taxon>
        <taxon>Pseudonocardiaceae</taxon>
        <taxon>Pseudonocardia</taxon>
    </lineage>
</organism>
<feature type="compositionally biased region" description="Low complexity" evidence="1">
    <location>
        <begin position="44"/>
        <end position="67"/>
    </location>
</feature>
<accession>A0ABW1IWG4</accession>